<dbReference type="Proteomes" id="UP000448177">
    <property type="component" value="Unassembled WGS sequence"/>
</dbReference>
<dbReference type="Gene3D" id="2.30.30.290">
    <property type="entry name" value="YopX-like domains"/>
    <property type="match status" value="1"/>
</dbReference>
<accession>A0A844KDL0</accession>
<reference evidence="2 3" key="1">
    <citation type="journal article" date="2019" name="Nat. Med.">
        <title>A library of human gut bacterial isolates paired with longitudinal multiomics data enables mechanistic microbiome research.</title>
        <authorList>
            <person name="Poyet M."/>
            <person name="Groussin M."/>
            <person name="Gibbons S.M."/>
            <person name="Avila-Pacheco J."/>
            <person name="Jiang X."/>
            <person name="Kearney S.M."/>
            <person name="Perrotta A.R."/>
            <person name="Berdy B."/>
            <person name="Zhao S."/>
            <person name="Lieberman T.D."/>
            <person name="Swanson P.K."/>
            <person name="Smith M."/>
            <person name="Roesemann S."/>
            <person name="Alexander J.E."/>
            <person name="Rich S.A."/>
            <person name="Livny J."/>
            <person name="Vlamakis H."/>
            <person name="Clish C."/>
            <person name="Bullock K."/>
            <person name="Deik A."/>
            <person name="Scott J."/>
            <person name="Pierce K.A."/>
            <person name="Xavier R.J."/>
            <person name="Alm E.J."/>
        </authorList>
    </citation>
    <scope>NUCLEOTIDE SEQUENCE [LARGE SCALE GENOMIC DNA]</scope>
    <source>
        <strain evidence="2 3">BIOML-A1</strain>
    </source>
</reference>
<dbReference type="EMBL" id="WNAF01000002">
    <property type="protein sequence ID" value="MTR76198.1"/>
    <property type="molecule type" value="Genomic_DNA"/>
</dbReference>
<evidence type="ECO:0000313" key="3">
    <source>
        <dbReference type="Proteomes" id="UP000448177"/>
    </source>
</evidence>
<dbReference type="InterPro" id="IPR010024">
    <property type="entry name" value="CHP16711"/>
</dbReference>
<proteinExistence type="predicted"/>
<sequence length="160" mass="18608">MNREILFRAKHIHTIPDNEHLNGTWAHGYLSDKDYIYDKSLEGEFLVDENTICQYTGLHDKNGKRIWENDILMCHDNPKDLVKAVFGEFNVIEVESEEVIDSVIGWHYEVIPTDELSKCEPFCYSMPLTDTYIKLNEMEVVGNVFDNPKLLEEENVHGTD</sequence>
<gene>
    <name evidence="2" type="ORF">GMD21_05810</name>
</gene>
<dbReference type="InterPro" id="IPR019096">
    <property type="entry name" value="YopX_protein"/>
</dbReference>
<keyword evidence="3" id="KW-1185">Reference proteome</keyword>
<name>A0A844KDL0_9FIRM</name>
<dbReference type="InterPro" id="IPR023385">
    <property type="entry name" value="YopX-like_C"/>
</dbReference>
<dbReference type="RefSeq" id="WP_155203890.1">
    <property type="nucleotide sequence ID" value="NZ_WNAF01000002.1"/>
</dbReference>
<dbReference type="AlphaFoldDB" id="A0A844KDL0"/>
<evidence type="ECO:0000259" key="1">
    <source>
        <dbReference type="Pfam" id="PF09643"/>
    </source>
</evidence>
<comment type="caution">
    <text evidence="2">The sequence shown here is derived from an EMBL/GenBank/DDBJ whole genome shotgun (WGS) entry which is preliminary data.</text>
</comment>
<dbReference type="Pfam" id="PF09643">
    <property type="entry name" value="YopX"/>
    <property type="match status" value="1"/>
</dbReference>
<protein>
    <recommendedName>
        <fullName evidence="1">YopX protein domain-containing protein</fullName>
    </recommendedName>
</protein>
<feature type="domain" description="YopX protein" evidence="1">
    <location>
        <begin position="44"/>
        <end position="152"/>
    </location>
</feature>
<organism evidence="2 3">
    <name type="scientific">Mediterraneibacter faecis</name>
    <dbReference type="NCBI Taxonomy" id="592978"/>
    <lineage>
        <taxon>Bacteria</taxon>
        <taxon>Bacillati</taxon>
        <taxon>Bacillota</taxon>
        <taxon>Clostridia</taxon>
        <taxon>Lachnospirales</taxon>
        <taxon>Lachnospiraceae</taxon>
        <taxon>Mediterraneibacter</taxon>
    </lineage>
</organism>
<dbReference type="SUPFAM" id="SSF159006">
    <property type="entry name" value="YopX-like"/>
    <property type="match status" value="1"/>
</dbReference>
<dbReference type="NCBIfam" id="TIGR01671">
    <property type="entry name" value="phage_TIGR01671"/>
    <property type="match status" value="1"/>
</dbReference>
<evidence type="ECO:0000313" key="2">
    <source>
        <dbReference type="EMBL" id="MTR76198.1"/>
    </source>
</evidence>